<keyword evidence="1" id="KW-0472">Membrane</keyword>
<evidence type="ECO:0000313" key="2">
    <source>
        <dbReference type="EMBL" id="PRP66299.1"/>
    </source>
</evidence>
<keyword evidence="3" id="KW-1185">Reference proteome</keyword>
<feature type="transmembrane region" description="Helical" evidence="1">
    <location>
        <begin position="73"/>
        <end position="95"/>
    </location>
</feature>
<protein>
    <submittedName>
        <fullName evidence="2">Uncharacterized protein</fullName>
    </submittedName>
</protein>
<keyword evidence="1" id="KW-1133">Transmembrane helix</keyword>
<evidence type="ECO:0000256" key="1">
    <source>
        <dbReference type="SAM" id="Phobius"/>
    </source>
</evidence>
<organism evidence="2 3">
    <name type="scientific">Nonlabens agnitus</name>
    <dbReference type="NCBI Taxonomy" id="870484"/>
    <lineage>
        <taxon>Bacteria</taxon>
        <taxon>Pseudomonadati</taxon>
        <taxon>Bacteroidota</taxon>
        <taxon>Flavobacteriia</taxon>
        <taxon>Flavobacteriales</taxon>
        <taxon>Flavobacteriaceae</taxon>
        <taxon>Nonlabens</taxon>
    </lineage>
</organism>
<sequence length="96" mass="10940">MNPAKFKIIILINLIVFAFGNGLIFLVFQDASRFELLEVVLVSSIYTVVHIFLCLTMSIVYRIILYDSPVGRAWFWSTIMLSVLGLGYYVMLTLLA</sequence>
<evidence type="ECO:0000313" key="3">
    <source>
        <dbReference type="Proteomes" id="UP000239532"/>
    </source>
</evidence>
<keyword evidence="1" id="KW-0812">Transmembrane</keyword>
<accession>A0A2S9WS64</accession>
<dbReference type="RefSeq" id="WP_105982139.1">
    <property type="nucleotide sequence ID" value="NZ_MQUC01000003.1"/>
</dbReference>
<dbReference type="Proteomes" id="UP000239532">
    <property type="component" value="Unassembled WGS sequence"/>
</dbReference>
<dbReference type="AlphaFoldDB" id="A0A2S9WS64"/>
<feature type="transmembrane region" description="Helical" evidence="1">
    <location>
        <begin position="6"/>
        <end position="28"/>
    </location>
</feature>
<proteinExistence type="predicted"/>
<dbReference type="EMBL" id="MQUC01000003">
    <property type="protein sequence ID" value="PRP66299.1"/>
    <property type="molecule type" value="Genomic_DNA"/>
</dbReference>
<reference evidence="2 3" key="1">
    <citation type="submission" date="2016-11" db="EMBL/GenBank/DDBJ databases">
        <title>Trade-off between light-utilization and light-protection in marine flavobacteria.</title>
        <authorList>
            <person name="Kumagai Y."/>
        </authorList>
    </citation>
    <scope>NUCLEOTIDE SEQUENCE [LARGE SCALE GENOMIC DNA]</scope>
    <source>
        <strain evidence="2 3">JCM 17109</strain>
    </source>
</reference>
<gene>
    <name evidence="2" type="ORF">BST86_03935</name>
</gene>
<feature type="transmembrane region" description="Helical" evidence="1">
    <location>
        <begin position="40"/>
        <end position="61"/>
    </location>
</feature>
<name>A0A2S9WS64_9FLAO</name>
<comment type="caution">
    <text evidence="2">The sequence shown here is derived from an EMBL/GenBank/DDBJ whole genome shotgun (WGS) entry which is preliminary data.</text>
</comment>